<comment type="caution">
    <text evidence="1">The sequence shown here is derived from an EMBL/GenBank/DDBJ whole genome shotgun (WGS) entry which is preliminary data.</text>
</comment>
<keyword evidence="2" id="KW-1185">Reference proteome</keyword>
<evidence type="ECO:0000313" key="2">
    <source>
        <dbReference type="Proteomes" id="UP000799755"/>
    </source>
</evidence>
<gene>
    <name evidence="1" type="ORF">BDR25DRAFT_354750</name>
</gene>
<dbReference type="EMBL" id="MU003506">
    <property type="protein sequence ID" value="KAF2470841.1"/>
    <property type="molecule type" value="Genomic_DNA"/>
</dbReference>
<reference evidence="1" key="1">
    <citation type="journal article" date="2020" name="Stud. Mycol.">
        <title>101 Dothideomycetes genomes: a test case for predicting lifestyles and emergence of pathogens.</title>
        <authorList>
            <person name="Haridas S."/>
            <person name="Albert R."/>
            <person name="Binder M."/>
            <person name="Bloem J."/>
            <person name="Labutti K."/>
            <person name="Salamov A."/>
            <person name="Andreopoulos B."/>
            <person name="Baker S."/>
            <person name="Barry K."/>
            <person name="Bills G."/>
            <person name="Bluhm B."/>
            <person name="Cannon C."/>
            <person name="Castanera R."/>
            <person name="Culley D."/>
            <person name="Daum C."/>
            <person name="Ezra D."/>
            <person name="Gonzalez J."/>
            <person name="Henrissat B."/>
            <person name="Kuo A."/>
            <person name="Liang C."/>
            <person name="Lipzen A."/>
            <person name="Lutzoni F."/>
            <person name="Magnuson J."/>
            <person name="Mondo S."/>
            <person name="Nolan M."/>
            <person name="Ohm R."/>
            <person name="Pangilinan J."/>
            <person name="Park H.-J."/>
            <person name="Ramirez L."/>
            <person name="Alfaro M."/>
            <person name="Sun H."/>
            <person name="Tritt A."/>
            <person name="Yoshinaga Y."/>
            <person name="Zwiers L.-H."/>
            <person name="Turgeon B."/>
            <person name="Goodwin S."/>
            <person name="Spatafora J."/>
            <person name="Crous P."/>
            <person name="Grigoriev I."/>
        </authorList>
    </citation>
    <scope>NUCLEOTIDE SEQUENCE</scope>
    <source>
        <strain evidence="1">ATCC 200398</strain>
    </source>
</reference>
<accession>A0ACB6QXB6</accession>
<name>A0ACB6QXB6_9PLEO</name>
<dbReference type="Proteomes" id="UP000799755">
    <property type="component" value="Unassembled WGS sequence"/>
</dbReference>
<organism evidence="1 2">
    <name type="scientific">Lindgomyces ingoldianus</name>
    <dbReference type="NCBI Taxonomy" id="673940"/>
    <lineage>
        <taxon>Eukaryota</taxon>
        <taxon>Fungi</taxon>
        <taxon>Dikarya</taxon>
        <taxon>Ascomycota</taxon>
        <taxon>Pezizomycotina</taxon>
        <taxon>Dothideomycetes</taxon>
        <taxon>Pleosporomycetidae</taxon>
        <taxon>Pleosporales</taxon>
        <taxon>Lindgomycetaceae</taxon>
        <taxon>Lindgomyces</taxon>
    </lineage>
</organism>
<protein>
    <submittedName>
        <fullName evidence="1">Uncharacterized protein</fullName>
    </submittedName>
</protein>
<proteinExistence type="predicted"/>
<sequence>MVFNSTKNPNAASAQCQPSTIMLFPTTYKPYGCIQNYRIWLAEPLRNVSRLMPAKYHNAIPDYPQTLAPLAASLNNPLTKNAFEPVFVPLREKNPTVPGLTLCLFLRFI</sequence>
<evidence type="ECO:0000313" key="1">
    <source>
        <dbReference type="EMBL" id="KAF2470841.1"/>
    </source>
</evidence>